<name>A0A5N7IUU7_9CLOT</name>
<evidence type="ECO:0000313" key="1">
    <source>
        <dbReference type="EMBL" id="MPQ64862.1"/>
    </source>
</evidence>
<sequence length="83" mass="9797">MRANYLFTRYCFEAASHKQYHTAKIIDGRLEELYSNEFNVHEKSVRKFVAKLRKELVMVTDGSLQLEYPPGEAQVDFREARII</sequence>
<proteinExistence type="predicted"/>
<accession>A0A5N7IUU7</accession>
<dbReference type="EMBL" id="SPSF01000056">
    <property type="protein sequence ID" value="MPQ64862.1"/>
    <property type="molecule type" value="Genomic_DNA"/>
</dbReference>
<organism evidence="1 2">
    <name type="scientific">Clostridium estertheticum</name>
    <dbReference type="NCBI Taxonomy" id="238834"/>
    <lineage>
        <taxon>Bacteria</taxon>
        <taxon>Bacillati</taxon>
        <taxon>Bacillota</taxon>
        <taxon>Clostridia</taxon>
        <taxon>Eubacteriales</taxon>
        <taxon>Clostridiaceae</taxon>
        <taxon>Clostridium</taxon>
    </lineage>
</organism>
<comment type="caution">
    <text evidence="1">The sequence shown here is derived from an EMBL/GenBank/DDBJ whole genome shotgun (WGS) entry which is preliminary data.</text>
</comment>
<dbReference type="RefSeq" id="WP_162523342.1">
    <property type="nucleotide sequence ID" value="NZ_SPSE01000054.1"/>
</dbReference>
<reference evidence="1 2" key="1">
    <citation type="journal article" date="2019" name="Lett. Appl. Microbiol.">
        <title>A case of 'blown pack' spoilage of vacuum-packaged pork likely associated with Clostridium estertheticum in Canada.</title>
        <authorList>
            <person name="Zhang P."/>
            <person name="Ward P."/>
            <person name="McMullen L.M."/>
            <person name="Yang X."/>
        </authorList>
    </citation>
    <scope>NUCLEOTIDE SEQUENCE [LARGE SCALE GENOMIC DNA]</scope>
    <source>
        <strain evidence="1 2">MA19</strain>
    </source>
</reference>
<gene>
    <name evidence="1" type="ORF">E4V82_22615</name>
</gene>
<dbReference type="AlphaFoldDB" id="A0A5N7IUU7"/>
<protein>
    <submittedName>
        <fullName evidence="1">Uncharacterized protein</fullName>
    </submittedName>
</protein>
<dbReference type="Proteomes" id="UP000342249">
    <property type="component" value="Unassembled WGS sequence"/>
</dbReference>
<evidence type="ECO:0000313" key="2">
    <source>
        <dbReference type="Proteomes" id="UP000342249"/>
    </source>
</evidence>